<comment type="caution">
    <text evidence="2">The sequence shown here is derived from an EMBL/GenBank/DDBJ whole genome shotgun (WGS) entry which is preliminary data.</text>
</comment>
<gene>
    <name evidence="2" type="ORF">C7377_0394</name>
</gene>
<dbReference type="InterPro" id="IPR013815">
    <property type="entry name" value="ATP_grasp_subdomain_1"/>
</dbReference>
<dbReference type="Gene3D" id="3.40.50.2300">
    <property type="match status" value="2"/>
</dbReference>
<protein>
    <submittedName>
        <fullName evidence="2">Response regulator receiver domain-containing protein</fullName>
    </submittedName>
</protein>
<dbReference type="InterPro" id="IPR002192">
    <property type="entry name" value="PPDK_AMP/ATP-bd"/>
</dbReference>
<reference evidence="2 3" key="1">
    <citation type="submission" date="2018-05" db="EMBL/GenBank/DDBJ databases">
        <title>Genomic Encyclopedia of Type Strains, Phase IV (KMG-IV): sequencing the most valuable type-strain genomes for metagenomic binning, comparative biology and taxonomic classification.</title>
        <authorList>
            <person name="Goeker M."/>
        </authorList>
    </citation>
    <scope>NUCLEOTIDE SEQUENCE [LARGE SCALE GENOMIC DNA]</scope>
    <source>
        <strain evidence="2 3">DSM 28579</strain>
    </source>
</reference>
<dbReference type="GO" id="GO:0016301">
    <property type="term" value="F:kinase activity"/>
    <property type="evidence" value="ECO:0007669"/>
    <property type="project" value="InterPro"/>
</dbReference>
<dbReference type="PANTHER" id="PTHR43615">
    <property type="entry name" value="PHOSPHOENOLPYRUVATE SYNTHASE-RELATED"/>
    <property type="match status" value="1"/>
</dbReference>
<dbReference type="AlphaFoldDB" id="A0A7L4UQP9"/>
<evidence type="ECO:0000313" key="2">
    <source>
        <dbReference type="EMBL" id="PVX52096.1"/>
    </source>
</evidence>
<dbReference type="InterPro" id="IPR011006">
    <property type="entry name" value="CheY-like_superfamily"/>
</dbReference>
<dbReference type="EMBL" id="QENZ01000003">
    <property type="protein sequence ID" value="PVX52096.1"/>
    <property type="molecule type" value="Genomic_DNA"/>
</dbReference>
<dbReference type="CDD" id="cd00156">
    <property type="entry name" value="REC"/>
    <property type="match status" value="1"/>
</dbReference>
<dbReference type="Proteomes" id="UP000251835">
    <property type="component" value="Unassembled WGS sequence"/>
</dbReference>
<proteinExistence type="predicted"/>
<organism evidence="2 3">
    <name type="scientific">Balneicella halophila</name>
    <dbReference type="NCBI Taxonomy" id="1537566"/>
    <lineage>
        <taxon>Bacteria</taxon>
        <taxon>Pseudomonadati</taxon>
        <taxon>Bacteroidota</taxon>
        <taxon>Bacteroidia</taxon>
        <taxon>Bacteroidales</taxon>
        <taxon>Balneicellaceae</taxon>
        <taxon>Balneicella</taxon>
    </lineage>
</organism>
<dbReference type="SUPFAM" id="SSF52172">
    <property type="entry name" value="CheY-like"/>
    <property type="match status" value="1"/>
</dbReference>
<keyword evidence="3" id="KW-1185">Reference proteome</keyword>
<dbReference type="PANTHER" id="PTHR43615:SF1">
    <property type="entry name" value="PPDK_N DOMAIN-CONTAINING PROTEIN"/>
    <property type="match status" value="1"/>
</dbReference>
<dbReference type="GO" id="GO:0005524">
    <property type="term" value="F:ATP binding"/>
    <property type="evidence" value="ECO:0007669"/>
    <property type="project" value="InterPro"/>
</dbReference>
<dbReference type="InterPro" id="IPR051549">
    <property type="entry name" value="PEP_Utilizing_Enz"/>
</dbReference>
<dbReference type="OrthoDB" id="9812167at2"/>
<name>A0A7L4UQP9_BALHA</name>
<dbReference type="Pfam" id="PF01326">
    <property type="entry name" value="PPDK_N"/>
    <property type="match status" value="1"/>
</dbReference>
<sequence>MNRIELSKLYKRTKSDRDIFHELMPYKVKDILLVATYYDAYSIVREGQFSDKINGEYLQLNLYSAPRFVNATTNEEAMELLKERHFDMIIIMTGMDKEQPLSLSQKIRKFKPEIPLVLLVNNNSDLAYFSQASDIVKNNIDQVFVWNGSTRIFMAMIKYIEDKMNIEADVKLGDVRVILLVEDSVRYYSRYLPMLYTMIMKQTQNIIDDEDDNISETQKIIKVRARPKIILVSNYEAAQEVIDKYDENLLCLISDVRFPHNGVEDDQAGVKLIEYLREQQVDVPVMMQSTEVANALKASKLNAHFINKNSDTLATDVTNFLIDNLGFGNFIFRNPSGTKIAEAHSIEEFEEMLRTIPDESLIYHAQKNALSTWLMVRGEVYAAKLLRKHNVEDYKTVAEMRQYIMAVFERSRLKQLNGRIIPFRKNLIPSNHYILRLGKGSLGGKGRGLAFISNFISNVNFSNLIPEMKVRIPRTAVIGIEEFRNFLEINDFEAKVYLEQSYEEIEELFLAAPLPEKLSSKLYHFLETTKVPIAVRSSGLFEDSLKQPFAGVYRTYLLSNNQMMIEERLEKLEEAIKLVYASIFTDTARSYFKAVDYKIEEEQMAVVIQEVVGNNYNGKFYPTISGVAQSYNYYPFSYMKPDDGFAVMAVGLGMAVVGGEPAHRFCPKYPKLDNKSLKDQIRDSQKYFYAIDMNRTSFNLERDGENACIGKYTIKEAEEDGNLRLIASTYDAQNDRLEPGITAKYGPRVIDFANILKYNALPVAKSLELLLHIFKQAMGTPIEIEFSIDLDTKDRPTIYLLQIKPLLRQNDILEIDLDSVSRDNIMMHASNGMGNGEIEDIKDVIYVDLAKFDKLKTEDMAQEISQLNDKMKKLDRNYILVGPGRWGTRDKTTGIPVSWASISNAKVIVEQGLENFPLDASLGSHFFHNVISMNVGYYSMQPNSDEGDFDYDTLDNMQAEETITYFRHIHFDKPLRVLMDGRSQKMLVTYPD</sequence>
<feature type="domain" description="Pyruvate phosphate dikinase AMP/ATP-binding" evidence="1">
    <location>
        <begin position="441"/>
        <end position="811"/>
    </location>
</feature>
<dbReference type="Gene3D" id="3.30.1490.20">
    <property type="entry name" value="ATP-grasp fold, A domain"/>
    <property type="match status" value="1"/>
</dbReference>
<evidence type="ECO:0000259" key="1">
    <source>
        <dbReference type="Pfam" id="PF01326"/>
    </source>
</evidence>
<evidence type="ECO:0000313" key="3">
    <source>
        <dbReference type="Proteomes" id="UP000251835"/>
    </source>
</evidence>
<dbReference type="SUPFAM" id="SSF56059">
    <property type="entry name" value="Glutathione synthetase ATP-binding domain-like"/>
    <property type="match status" value="1"/>
</dbReference>
<accession>A0A7L4UQP9</accession>